<accession>A0A132NWH0</accession>
<evidence type="ECO:0000313" key="1">
    <source>
        <dbReference type="EMBL" id="KWX14421.1"/>
    </source>
</evidence>
<evidence type="ECO:0000313" key="2">
    <source>
        <dbReference type="Proteomes" id="UP000070089"/>
    </source>
</evidence>
<sequence>MNLVHPSIKPLAYALINQSFADRLAQIQGSSAPSFVLCGTTKLFFFQQPEISKKMVEDGETITGAPLLALKLPCTANAAVIVWPYCVLLSERTVSILLISIQDTNIILENLSTLSLQHSAAHLVGCQGSEGYIFAAYSSMGVYTLLNPDTVIECVTLLKTILGCCFWNNFLIIVTAVAVELYGQLSTLCSKDTNRTLGCLASYPHPKDISKLINSQTNVQFLPSKDSEKLYIIVGECLLLLTTDSLQEVSYTKELFPDELPHIRSLSFVQNHAGHEVFLINTTDTVAICTISPIRSLITFPSDEDMLITFSAAIADDLLFCISRTTGILYIPTFRPLIDLLSDNNQKELGHVYTDNLILSDAIYGTFITAPDLPLHYILVTENESVLLCETPNVNAEFLGSTVLRESGGVSVLSAGQLIICERNIYYRGYWKYPMQEPTRDTVQQVYALEGNPAAPPNHYLFITNNQLVVYKIIFIETGTSDGEQPNLKLVTQIDVPHSYGHGMVVHNMVSKIVYDHIDIISIALQSDEKCQILDFPCSWDPASETYGFMEPNSLENFQFPRLLAEKSMNRMLYGFPSNSDVAFFVSTLGGEVLFRYSNHDSKPLEDKYISEYIDVGTGGERDVLIHLKDRADKVPICCQFFRDNLLCMMKLSHTLIVFDFQTFQQKVYELRRVVSAIANVKIDTKSLGVPKAIIQTSDHLIVLVDHNLYYVSRSEKDKCYDLYHIYSQPILGIYHISSTTDKFVALSSFNEQVCFFELSIAQSSNGLFFEDKWTFEGHHLFIDDLNDSVRDINVQMKAVQVFQAANTMMLYIPKKQQVITYSVTTKARDTDLVALGTSANEDRGRSLCDILMKRRKYRKVLINLEAVGRIHEYEHVGLFICYFFSTQNQAIYFTVFRLTFNLNLAEIVKLHDSSTNQRIQSEVSMLQDALSHGEDLSQKSAILYGMFGYCSSARRLFLLALFLDCVACPLLFLKDKNFEHARDLGAQGCKRYMTAIKKDPAFLFLQTSARNCSPEFNKIVVGQEDVVDSCQINDKTLIFTSAGYCYMYELIESPNLDSQEGDPKQALPHTTDLITFRLSSHADICGLVRTNATGNPSLVCVGKPVIALPNIPTDPLINQNVHSLHLILHMADGYYLLIVDFYDTLHTATYSSLTPLLCARPTAMLILKDYAIIAWNNNVLLLRLPEAVLLRTYKVSNEILNIYYSGGQIIVFTGEGKIWRLSLFDGKSSDN</sequence>
<gene>
    <name evidence="1" type="ORF">QR46_1542</name>
</gene>
<name>A0A132NWH0_GIAIN</name>
<dbReference type="Proteomes" id="UP000070089">
    <property type="component" value="Unassembled WGS sequence"/>
</dbReference>
<dbReference type="OrthoDB" id="10252205at2759"/>
<organism evidence="1 2">
    <name type="scientific">Giardia duodenalis assemblage B</name>
    <dbReference type="NCBI Taxonomy" id="1394984"/>
    <lineage>
        <taxon>Eukaryota</taxon>
        <taxon>Metamonada</taxon>
        <taxon>Diplomonadida</taxon>
        <taxon>Hexamitidae</taxon>
        <taxon>Giardiinae</taxon>
        <taxon>Giardia</taxon>
    </lineage>
</organism>
<reference evidence="1 2" key="1">
    <citation type="journal article" date="2015" name="Mol. Biochem. Parasitol.">
        <title>Identification of polymorphic genes for use in assemblage B genotyping assays through comparative genomics of multiple assemblage B Giardia duodenalis isolates.</title>
        <authorList>
            <person name="Wielinga C."/>
            <person name="Thompson R.C."/>
            <person name="Monis P."/>
            <person name="Ryan U."/>
        </authorList>
    </citation>
    <scope>NUCLEOTIDE SEQUENCE [LARGE SCALE GENOMIC DNA]</scope>
    <source>
        <strain evidence="1 2">BAH15c1</strain>
    </source>
</reference>
<comment type="caution">
    <text evidence="1">The sequence shown here is derived from an EMBL/GenBank/DDBJ whole genome shotgun (WGS) entry which is preliminary data.</text>
</comment>
<dbReference type="VEuPathDB" id="GiardiaDB:QR46_1542"/>
<dbReference type="AlphaFoldDB" id="A0A132NWH0"/>
<protein>
    <submittedName>
        <fullName evidence="1">Uncharacterized protein</fullName>
    </submittedName>
</protein>
<proteinExistence type="predicted"/>
<dbReference type="EMBL" id="JXTI01000032">
    <property type="protein sequence ID" value="KWX14421.1"/>
    <property type="molecule type" value="Genomic_DNA"/>
</dbReference>